<reference evidence="9 10" key="1">
    <citation type="journal article" date="2010" name="Nature">
        <title>The Ectocarpus genome and the independent evolution of multicellularity in brown algae.</title>
        <authorList>
            <person name="Cock J.M."/>
            <person name="Sterck L."/>
            <person name="Rouze P."/>
            <person name="Scornet D."/>
            <person name="Allen A.E."/>
            <person name="Amoutzias G."/>
            <person name="Anthouard V."/>
            <person name="Artiguenave F."/>
            <person name="Aury J.M."/>
            <person name="Badger J.H."/>
            <person name="Beszteri B."/>
            <person name="Billiau K."/>
            <person name="Bonnet E."/>
            <person name="Bothwell J.H."/>
            <person name="Bowler C."/>
            <person name="Boyen C."/>
            <person name="Brownlee C."/>
            <person name="Carrano C.J."/>
            <person name="Charrier B."/>
            <person name="Cho G.Y."/>
            <person name="Coelho S.M."/>
            <person name="Collen J."/>
            <person name="Corre E."/>
            <person name="Da Silva C."/>
            <person name="Delage L."/>
            <person name="Delaroque N."/>
            <person name="Dittami S.M."/>
            <person name="Doulbeau S."/>
            <person name="Elias M."/>
            <person name="Farnham G."/>
            <person name="Gachon C.M."/>
            <person name="Gschloessl B."/>
            <person name="Heesch S."/>
            <person name="Jabbari K."/>
            <person name="Jubin C."/>
            <person name="Kawai H."/>
            <person name="Kimura K."/>
            <person name="Kloareg B."/>
            <person name="Kupper F.C."/>
            <person name="Lang D."/>
            <person name="Le Bail A."/>
            <person name="Leblanc C."/>
            <person name="Lerouge P."/>
            <person name="Lohr M."/>
            <person name="Lopez P.J."/>
            <person name="Martens C."/>
            <person name="Maumus F."/>
            <person name="Michel G."/>
            <person name="Miranda-Saavedra D."/>
            <person name="Morales J."/>
            <person name="Moreau H."/>
            <person name="Motomura T."/>
            <person name="Nagasato C."/>
            <person name="Napoli C.A."/>
            <person name="Nelson D.R."/>
            <person name="Nyvall-Collen P."/>
            <person name="Peters A.F."/>
            <person name="Pommier C."/>
            <person name="Potin P."/>
            <person name="Poulain J."/>
            <person name="Quesneville H."/>
            <person name="Read B."/>
            <person name="Rensing S.A."/>
            <person name="Ritter A."/>
            <person name="Rousvoal S."/>
            <person name="Samanta M."/>
            <person name="Samson G."/>
            <person name="Schroeder D.C."/>
            <person name="Segurens B."/>
            <person name="Strittmatter M."/>
            <person name="Tonon T."/>
            <person name="Tregear J.W."/>
            <person name="Valentin K."/>
            <person name="von Dassow P."/>
            <person name="Yamagishi T."/>
            <person name="Van de Peer Y."/>
            <person name="Wincker P."/>
        </authorList>
    </citation>
    <scope>NUCLEOTIDE SEQUENCE [LARGE SCALE GENOMIC DNA]</scope>
    <source>
        <strain evidence="10">Ec32 / CCAP1310/4</strain>
    </source>
</reference>
<keyword evidence="10" id="KW-1185">Reference proteome</keyword>
<evidence type="ECO:0000256" key="6">
    <source>
        <dbReference type="PROSITE-ProRule" id="PRU00808"/>
    </source>
</evidence>
<dbReference type="FunFam" id="3.60.20.10:FF:000055">
    <property type="entry name" value="Proteasome subunit alpha type"/>
    <property type="match status" value="1"/>
</dbReference>
<comment type="subunit">
    <text evidence="5">The 26S proteasome consists of a 20S proteasome core and two 19S regulatory subunits. The 20S proteasome core is composed of 28 subunits that are arranged in four stacked rings, resulting in a barrel-shaped structure. The two end rings are each formed by seven alpha subunits, and the two central rings are each formed by seven beta subunits. The catalytic chamber with the active sites is on the inside of the barrel.</text>
</comment>
<proteinExistence type="inferred from homology"/>
<evidence type="ECO:0000256" key="1">
    <source>
        <dbReference type="ARBA" id="ARBA00002000"/>
    </source>
</evidence>
<sequence length="244" mass="27218">MSRDSNYDHQITVFSPQGRLYQIEYAFKAAMGPGLTSVSVRGKETSVMVTQKKVPDRLIDPTSVTNIFKITDKIGCLMTGMIADSRVLVQRLRYEAHEFRFKYGYDCPAHVLARRIADIAQVYTQQASMRALACVAMLIAVDDEKGPQLFKGVVDPAGHYFPYKATSSGSKEQEAMNWLEKKVDGLMEMDEDATIRCAIQCLQAVTDFRGNEVEVGVVSGKGRFKTLDEDSIEAHLVAINEMES</sequence>
<keyword evidence="4 7" id="KW-0539">Nucleus</keyword>
<dbReference type="Pfam" id="PF00227">
    <property type="entry name" value="Proteasome"/>
    <property type="match status" value="1"/>
</dbReference>
<dbReference type="PANTHER" id="PTHR11599">
    <property type="entry name" value="PROTEASOME SUBUNIT ALPHA/BETA"/>
    <property type="match status" value="1"/>
</dbReference>
<dbReference type="EMBL" id="FN649735">
    <property type="protein sequence ID" value="CBJ30371.1"/>
    <property type="molecule type" value="Genomic_DNA"/>
</dbReference>
<keyword evidence="2 7" id="KW-0963">Cytoplasm</keyword>
<dbReference type="MEROPS" id="T01.971"/>
<comment type="function">
    <text evidence="1">The proteasome is a multicatalytic proteinase complex which is characterized by its ability to cleave peptides with Arg, Phe, Tyr, Leu, and Glu adjacent to the leaving group at neutral or slightly basic pH. The proteasome has an ATP-dependent proteolytic activity.</text>
</comment>
<dbReference type="InterPro" id="IPR034642">
    <property type="entry name" value="Proteasome_subunit_alpha6"/>
</dbReference>
<dbReference type="SMART" id="SM00948">
    <property type="entry name" value="Proteasome_A_N"/>
    <property type="match status" value="1"/>
</dbReference>
<dbReference type="Gene3D" id="3.60.20.10">
    <property type="entry name" value="Glutamine Phosphoribosylpyrophosphate, subunit 1, domain 1"/>
    <property type="match status" value="1"/>
</dbReference>
<keyword evidence="3 6" id="KW-0647">Proteasome</keyword>
<dbReference type="PROSITE" id="PS00388">
    <property type="entry name" value="PROTEASOME_ALPHA_1"/>
    <property type="match status" value="1"/>
</dbReference>
<dbReference type="GO" id="GO:0006511">
    <property type="term" value="P:ubiquitin-dependent protein catabolic process"/>
    <property type="evidence" value="ECO:0007669"/>
    <property type="project" value="InterPro"/>
</dbReference>
<dbReference type="InterPro" id="IPR029055">
    <property type="entry name" value="Ntn_hydrolases_N"/>
</dbReference>
<evidence type="ECO:0000256" key="4">
    <source>
        <dbReference type="ARBA" id="ARBA00023242"/>
    </source>
</evidence>
<evidence type="ECO:0000256" key="2">
    <source>
        <dbReference type="ARBA" id="ARBA00022490"/>
    </source>
</evidence>
<evidence type="ECO:0000313" key="10">
    <source>
        <dbReference type="Proteomes" id="UP000002630"/>
    </source>
</evidence>
<dbReference type="InParanoid" id="D7FPB2"/>
<dbReference type="GO" id="GO:0005634">
    <property type="term" value="C:nucleus"/>
    <property type="evidence" value="ECO:0007669"/>
    <property type="project" value="UniProtKB-SubCell"/>
</dbReference>
<dbReference type="eggNOG" id="KOG0182">
    <property type="taxonomic scope" value="Eukaryota"/>
</dbReference>
<comment type="subcellular location">
    <subcellularLocation>
        <location evidence="7">Cytoplasm</location>
    </subcellularLocation>
    <subcellularLocation>
        <location evidence="7">Nucleus</location>
    </subcellularLocation>
</comment>
<evidence type="ECO:0000256" key="5">
    <source>
        <dbReference type="ARBA" id="ARBA00026071"/>
    </source>
</evidence>
<dbReference type="InterPro" id="IPR000426">
    <property type="entry name" value="Proteasome_asu_N"/>
</dbReference>
<dbReference type="STRING" id="2880.D7FPB2"/>
<evidence type="ECO:0000259" key="8">
    <source>
        <dbReference type="PROSITE" id="PS00388"/>
    </source>
</evidence>
<dbReference type="Pfam" id="PF10584">
    <property type="entry name" value="Proteasome_A_N"/>
    <property type="match status" value="1"/>
</dbReference>
<dbReference type="GO" id="GO:0005737">
    <property type="term" value="C:cytoplasm"/>
    <property type="evidence" value="ECO:0007669"/>
    <property type="project" value="UniProtKB-SubCell"/>
</dbReference>
<dbReference type="OMA" id="YGYDMPV"/>
<name>D7FPB2_ECTSI</name>
<evidence type="ECO:0000313" key="9">
    <source>
        <dbReference type="EMBL" id="CBJ30371.1"/>
    </source>
</evidence>
<dbReference type="AlphaFoldDB" id="D7FPB2"/>
<protein>
    <recommendedName>
        <fullName evidence="7">Proteasome subunit alpha type</fullName>
    </recommendedName>
</protein>
<dbReference type="CDD" id="cd03754">
    <property type="entry name" value="proteasome_alpha_type_6"/>
    <property type="match status" value="1"/>
</dbReference>
<dbReference type="GO" id="GO:0019773">
    <property type="term" value="C:proteasome core complex, alpha-subunit complex"/>
    <property type="evidence" value="ECO:0007669"/>
    <property type="project" value="UniProtKB-UniRule"/>
</dbReference>
<dbReference type="FunCoup" id="D7FPB2">
    <property type="interactions" value="244"/>
</dbReference>
<dbReference type="InterPro" id="IPR001353">
    <property type="entry name" value="Proteasome_sua/b"/>
</dbReference>
<feature type="domain" description="Proteasome alpha-type subunits" evidence="8">
    <location>
        <begin position="7"/>
        <end position="29"/>
    </location>
</feature>
<dbReference type="Proteomes" id="UP000002630">
    <property type="component" value="Linkage Group LG10"/>
</dbReference>
<dbReference type="PROSITE" id="PS51475">
    <property type="entry name" value="PROTEASOME_ALPHA_2"/>
    <property type="match status" value="1"/>
</dbReference>
<evidence type="ECO:0000256" key="3">
    <source>
        <dbReference type="ARBA" id="ARBA00022942"/>
    </source>
</evidence>
<dbReference type="OrthoDB" id="5835702at2759"/>
<evidence type="ECO:0000256" key="7">
    <source>
        <dbReference type="RuleBase" id="RU000551"/>
    </source>
</evidence>
<dbReference type="EMBL" id="FN648347">
    <property type="protein sequence ID" value="CBJ30371.1"/>
    <property type="molecule type" value="Genomic_DNA"/>
</dbReference>
<dbReference type="InterPro" id="IPR050115">
    <property type="entry name" value="Proteasome_alpha"/>
</dbReference>
<comment type="similarity">
    <text evidence="6 7">Belongs to the peptidase T1A family.</text>
</comment>
<organism evidence="9 10">
    <name type="scientific">Ectocarpus siliculosus</name>
    <name type="common">Brown alga</name>
    <name type="synonym">Conferva siliculosa</name>
    <dbReference type="NCBI Taxonomy" id="2880"/>
    <lineage>
        <taxon>Eukaryota</taxon>
        <taxon>Sar</taxon>
        <taxon>Stramenopiles</taxon>
        <taxon>Ochrophyta</taxon>
        <taxon>PX clade</taxon>
        <taxon>Phaeophyceae</taxon>
        <taxon>Ectocarpales</taxon>
        <taxon>Ectocarpaceae</taxon>
        <taxon>Ectocarpus</taxon>
    </lineage>
</organism>
<gene>
    <name evidence="9" type="ORF">Esi_0188_0013</name>
</gene>
<dbReference type="InterPro" id="IPR023332">
    <property type="entry name" value="Proteasome_alpha-type"/>
</dbReference>
<dbReference type="SUPFAM" id="SSF56235">
    <property type="entry name" value="N-terminal nucleophile aminohydrolases (Ntn hydrolases)"/>
    <property type="match status" value="1"/>
</dbReference>
<accession>D7FPB2</accession>